<dbReference type="Proteomes" id="UP000663828">
    <property type="component" value="Unassembled WGS sequence"/>
</dbReference>
<gene>
    <name evidence="2" type="ORF">XAT740_LOCUS57548</name>
</gene>
<comment type="caution">
    <text evidence="2">The sequence shown here is derived from an EMBL/GenBank/DDBJ whole genome shotgun (WGS) entry which is preliminary data.</text>
</comment>
<dbReference type="PROSITE" id="PS50848">
    <property type="entry name" value="START"/>
    <property type="match status" value="1"/>
</dbReference>
<name>A0A816FQ83_ADIRI</name>
<dbReference type="InterPro" id="IPR023393">
    <property type="entry name" value="START-like_dom_sf"/>
</dbReference>
<evidence type="ECO:0000313" key="2">
    <source>
        <dbReference type="EMBL" id="CAF1664697.1"/>
    </source>
</evidence>
<dbReference type="Pfam" id="PF01852">
    <property type="entry name" value="START"/>
    <property type="match status" value="1"/>
</dbReference>
<dbReference type="InterPro" id="IPR002913">
    <property type="entry name" value="START_lipid-bd_dom"/>
</dbReference>
<sequence>MSVNYDATTLERYLDDDLALIRNADVWKEYKHGAQHKDDICYIYKLPNDSIWWIKLVAHVDNSSLENIDDLLDANLKQRHPEWHELYIDGRIIGKNDDRSEFCYFQYKKEIYVLERAHNLFLFLFRYASPSMFIAPRDTCYIKVRRDLPNGFILSYRSVDLPEARDSTGKFVRTHFKGAHLIERAEQDNGFTYTYLQYADPGGQIPKMLANRPQCSIILREIEGIRRAMKNSINSSK</sequence>
<dbReference type="GO" id="GO:0008289">
    <property type="term" value="F:lipid binding"/>
    <property type="evidence" value="ECO:0007669"/>
    <property type="project" value="InterPro"/>
</dbReference>
<dbReference type="AlphaFoldDB" id="A0A816FQ83"/>
<organism evidence="2 3">
    <name type="scientific">Adineta ricciae</name>
    <name type="common">Rotifer</name>
    <dbReference type="NCBI Taxonomy" id="249248"/>
    <lineage>
        <taxon>Eukaryota</taxon>
        <taxon>Metazoa</taxon>
        <taxon>Spiralia</taxon>
        <taxon>Gnathifera</taxon>
        <taxon>Rotifera</taxon>
        <taxon>Eurotatoria</taxon>
        <taxon>Bdelloidea</taxon>
        <taxon>Adinetida</taxon>
        <taxon>Adinetidae</taxon>
        <taxon>Adineta</taxon>
    </lineage>
</organism>
<evidence type="ECO:0000313" key="3">
    <source>
        <dbReference type="Proteomes" id="UP000663828"/>
    </source>
</evidence>
<protein>
    <recommendedName>
        <fullName evidence="1">START domain-containing protein</fullName>
    </recommendedName>
</protein>
<reference evidence="2" key="1">
    <citation type="submission" date="2021-02" db="EMBL/GenBank/DDBJ databases">
        <authorList>
            <person name="Nowell W R."/>
        </authorList>
    </citation>
    <scope>NUCLEOTIDE SEQUENCE</scope>
</reference>
<accession>A0A816FQ83</accession>
<dbReference type="SUPFAM" id="SSF55961">
    <property type="entry name" value="Bet v1-like"/>
    <property type="match status" value="1"/>
</dbReference>
<keyword evidence="3" id="KW-1185">Reference proteome</keyword>
<dbReference type="EMBL" id="CAJNOR010011946">
    <property type="protein sequence ID" value="CAF1664697.1"/>
    <property type="molecule type" value="Genomic_DNA"/>
</dbReference>
<proteinExistence type="predicted"/>
<feature type="domain" description="START" evidence="1">
    <location>
        <begin position="71"/>
        <end position="234"/>
    </location>
</feature>
<evidence type="ECO:0000259" key="1">
    <source>
        <dbReference type="PROSITE" id="PS50848"/>
    </source>
</evidence>
<dbReference type="Gene3D" id="3.30.530.20">
    <property type="match status" value="1"/>
</dbReference>